<evidence type="ECO:0000313" key="3">
    <source>
        <dbReference type="EMBL" id="MDJ1485966.1"/>
    </source>
</evidence>
<reference evidence="3" key="1">
    <citation type="submission" date="2023-05" db="EMBL/GenBank/DDBJ databases">
        <authorList>
            <person name="Zhang X."/>
        </authorList>
    </citation>
    <scope>NUCLEOTIDE SEQUENCE</scope>
    <source>
        <strain evidence="3">YF14B1</strain>
    </source>
</reference>
<keyword evidence="2" id="KW-0812">Transmembrane</keyword>
<dbReference type="RefSeq" id="WP_313989216.1">
    <property type="nucleotide sequence ID" value="NZ_JASJOS010000025.1"/>
</dbReference>
<sequence length="68" mass="7766">MKNNRKRQSPKNSEKASAKKKVERGKITGLKNRKDRIFNIVLLTIIIVGFFGLILLKIIVSVLSTEDR</sequence>
<proteinExistence type="predicted"/>
<dbReference type="EMBL" id="JASJOS010000025">
    <property type="protein sequence ID" value="MDJ1485966.1"/>
    <property type="molecule type" value="Genomic_DNA"/>
</dbReference>
<keyword evidence="2" id="KW-1133">Transmembrane helix</keyword>
<feature type="region of interest" description="Disordered" evidence="1">
    <location>
        <begin position="1"/>
        <end position="27"/>
    </location>
</feature>
<dbReference type="AlphaFoldDB" id="A0AAE3QZ96"/>
<feature type="transmembrane region" description="Helical" evidence="2">
    <location>
        <begin position="40"/>
        <end position="63"/>
    </location>
</feature>
<accession>A0AAE3QZ96</accession>
<keyword evidence="2" id="KW-0472">Membrane</keyword>
<organism evidence="3 4">
    <name type="scientific">Xanthocytophaga flava</name>
    <dbReference type="NCBI Taxonomy" id="3048013"/>
    <lineage>
        <taxon>Bacteria</taxon>
        <taxon>Pseudomonadati</taxon>
        <taxon>Bacteroidota</taxon>
        <taxon>Cytophagia</taxon>
        <taxon>Cytophagales</taxon>
        <taxon>Rhodocytophagaceae</taxon>
        <taxon>Xanthocytophaga</taxon>
    </lineage>
</organism>
<dbReference type="Proteomes" id="UP001241110">
    <property type="component" value="Unassembled WGS sequence"/>
</dbReference>
<protein>
    <submittedName>
        <fullName evidence="3">Uncharacterized protein</fullName>
    </submittedName>
</protein>
<evidence type="ECO:0000313" key="4">
    <source>
        <dbReference type="Proteomes" id="UP001241110"/>
    </source>
</evidence>
<evidence type="ECO:0000256" key="1">
    <source>
        <dbReference type="SAM" id="MobiDB-lite"/>
    </source>
</evidence>
<name>A0AAE3QZ96_9BACT</name>
<gene>
    <name evidence="3" type="ORF">QNI16_36130</name>
</gene>
<evidence type="ECO:0000256" key="2">
    <source>
        <dbReference type="SAM" id="Phobius"/>
    </source>
</evidence>
<comment type="caution">
    <text evidence="3">The sequence shown here is derived from an EMBL/GenBank/DDBJ whole genome shotgun (WGS) entry which is preliminary data.</text>
</comment>